<evidence type="ECO:0000256" key="1">
    <source>
        <dbReference type="SAM" id="MobiDB-lite"/>
    </source>
</evidence>
<feature type="compositionally biased region" description="Basic and acidic residues" evidence="1">
    <location>
        <begin position="7"/>
        <end position="21"/>
    </location>
</feature>
<keyword evidence="3" id="KW-1185">Reference proteome</keyword>
<feature type="region of interest" description="Disordered" evidence="1">
    <location>
        <begin position="1"/>
        <end position="21"/>
    </location>
</feature>
<evidence type="ECO:0000313" key="3">
    <source>
        <dbReference type="Proteomes" id="UP000536604"/>
    </source>
</evidence>
<organism evidence="2 3">
    <name type="scientific">Nocardiopsis algeriensis</name>
    <dbReference type="NCBI Taxonomy" id="1478215"/>
    <lineage>
        <taxon>Bacteria</taxon>
        <taxon>Bacillati</taxon>
        <taxon>Actinomycetota</taxon>
        <taxon>Actinomycetes</taxon>
        <taxon>Streptosporangiales</taxon>
        <taxon>Nocardiopsidaceae</taxon>
        <taxon>Nocardiopsis</taxon>
    </lineage>
</organism>
<reference evidence="2 3" key="1">
    <citation type="submission" date="2020-08" db="EMBL/GenBank/DDBJ databases">
        <title>Genomic Encyclopedia of Type Strains, Phase III (KMG-III): the genomes of soil and plant-associated and newly described type strains.</title>
        <authorList>
            <person name="Whitman W."/>
        </authorList>
    </citation>
    <scope>NUCLEOTIDE SEQUENCE [LARGE SCALE GENOMIC DNA]</scope>
    <source>
        <strain evidence="2 3">CECT 8712</strain>
    </source>
</reference>
<accession>A0A841IVU6</accession>
<gene>
    <name evidence="2" type="ORF">FHS13_004282</name>
</gene>
<comment type="caution">
    <text evidence="2">The sequence shown here is derived from an EMBL/GenBank/DDBJ whole genome shotgun (WGS) entry which is preliminary data.</text>
</comment>
<dbReference type="EMBL" id="JACHJO010000024">
    <property type="protein sequence ID" value="MBB6122292.1"/>
    <property type="molecule type" value="Genomic_DNA"/>
</dbReference>
<proteinExistence type="predicted"/>
<sequence>MEAFIPGKDESHGSTIKKHPDELCERSTRMDVDTRRDPVVHNGAIAHSPLNSCLSFPAQYNEICVTSHTAATSPSS</sequence>
<dbReference type="AlphaFoldDB" id="A0A841IVU6"/>
<evidence type="ECO:0000313" key="2">
    <source>
        <dbReference type="EMBL" id="MBB6122292.1"/>
    </source>
</evidence>
<protein>
    <submittedName>
        <fullName evidence="2">Uncharacterized protein</fullName>
    </submittedName>
</protein>
<name>A0A841IVU6_9ACTN</name>
<dbReference type="Proteomes" id="UP000536604">
    <property type="component" value="Unassembled WGS sequence"/>
</dbReference>